<gene>
    <name evidence="2" type="ORF">P7K49_006553</name>
</gene>
<reference evidence="2 3" key="1">
    <citation type="submission" date="2023-05" db="EMBL/GenBank/DDBJ databases">
        <title>B98-5 Cell Line De Novo Hybrid Assembly: An Optical Mapping Approach.</title>
        <authorList>
            <person name="Kananen K."/>
            <person name="Auerbach J.A."/>
            <person name="Kautto E."/>
            <person name="Blachly J.S."/>
        </authorList>
    </citation>
    <scope>NUCLEOTIDE SEQUENCE [LARGE SCALE GENOMIC DNA]</scope>
    <source>
        <strain evidence="2">B95-8</strain>
        <tissue evidence="2">Cell line</tissue>
    </source>
</reference>
<evidence type="ECO:0000313" key="2">
    <source>
        <dbReference type="EMBL" id="KAK2115927.1"/>
    </source>
</evidence>
<feature type="transmembrane region" description="Helical" evidence="1">
    <location>
        <begin position="20"/>
        <end position="39"/>
    </location>
</feature>
<comment type="caution">
    <text evidence="2">The sequence shown here is derived from an EMBL/GenBank/DDBJ whole genome shotgun (WGS) entry which is preliminary data.</text>
</comment>
<keyword evidence="3" id="KW-1185">Reference proteome</keyword>
<protein>
    <submittedName>
        <fullName evidence="2">Uncharacterized protein</fullName>
    </submittedName>
</protein>
<evidence type="ECO:0000313" key="3">
    <source>
        <dbReference type="Proteomes" id="UP001266305"/>
    </source>
</evidence>
<feature type="transmembrane region" description="Helical" evidence="1">
    <location>
        <begin position="66"/>
        <end position="90"/>
    </location>
</feature>
<organism evidence="2 3">
    <name type="scientific">Saguinus oedipus</name>
    <name type="common">Cotton-top tamarin</name>
    <name type="synonym">Oedipomidas oedipus</name>
    <dbReference type="NCBI Taxonomy" id="9490"/>
    <lineage>
        <taxon>Eukaryota</taxon>
        <taxon>Metazoa</taxon>
        <taxon>Chordata</taxon>
        <taxon>Craniata</taxon>
        <taxon>Vertebrata</taxon>
        <taxon>Euteleostomi</taxon>
        <taxon>Mammalia</taxon>
        <taxon>Eutheria</taxon>
        <taxon>Euarchontoglires</taxon>
        <taxon>Primates</taxon>
        <taxon>Haplorrhini</taxon>
        <taxon>Platyrrhini</taxon>
        <taxon>Cebidae</taxon>
        <taxon>Callitrichinae</taxon>
        <taxon>Saguinus</taxon>
    </lineage>
</organism>
<dbReference type="EMBL" id="JASSZA010000003">
    <property type="protein sequence ID" value="KAK2115927.1"/>
    <property type="molecule type" value="Genomic_DNA"/>
</dbReference>
<proteinExistence type="predicted"/>
<keyword evidence="1" id="KW-0472">Membrane</keyword>
<dbReference type="Proteomes" id="UP001266305">
    <property type="component" value="Unassembled WGS sequence"/>
</dbReference>
<accession>A0ABQ9W6E2</accession>
<name>A0ABQ9W6E2_SAGOE</name>
<keyword evidence="1" id="KW-1133">Transmembrane helix</keyword>
<keyword evidence="1" id="KW-0812">Transmembrane</keyword>
<evidence type="ECO:0000256" key="1">
    <source>
        <dbReference type="SAM" id="Phobius"/>
    </source>
</evidence>
<sequence>MWSVSWPLSAWQARSGPIYQLGFLAVLTEAMMYMSQLYCNYCHRSSEDMSIQSTHKDKGNALRTTCFLQSATHAALGLLLLQVLVVLAILG</sequence>